<sequence>MASPEAIKNQFAIWERLMHSNVKAHTALRSLNQFPRGQEGQKLLEQLEPEVRDKYMQVRKNTFKLLEIFQNIEAKLTEKSKKVEKREEDDDEIVSSDSEADAEDTNEDLDEELEEEEEEEDKKIEEKSKKSVKMNKSSLASMENAVQKQAKAFAKSRDAVLEKWFERTRLAVSKKHTSDNFDSLETSAVRQIDKGMKVTGVTQNINGVFGESDVSLNTVKRWFKKFRSDGEGLKDKVQHLNFMNLPWGH</sequence>
<feature type="domain" description="AATF leucine zipper-containing" evidence="2">
    <location>
        <begin position="5"/>
        <end position="166"/>
    </location>
</feature>
<reference evidence="5" key="1">
    <citation type="submission" date="2016-11" db="UniProtKB">
        <authorList>
            <consortium name="WormBaseParasite"/>
        </authorList>
    </citation>
    <scope>IDENTIFICATION</scope>
</reference>
<evidence type="ECO:0000256" key="1">
    <source>
        <dbReference type="SAM" id="MobiDB-lite"/>
    </source>
</evidence>
<evidence type="ECO:0000313" key="5">
    <source>
        <dbReference type="WBParaSite" id="BXY_0680700.1"/>
    </source>
</evidence>
<name>A0A1I7S1D2_BURXY</name>
<feature type="domain" description="Mos1 transposase HTH" evidence="3">
    <location>
        <begin position="193"/>
        <end position="228"/>
    </location>
</feature>
<dbReference type="InterPro" id="IPR025160">
    <property type="entry name" value="AATF"/>
</dbReference>
<evidence type="ECO:0000313" key="4">
    <source>
        <dbReference type="Proteomes" id="UP000095284"/>
    </source>
</evidence>
<dbReference type="Pfam" id="PF13339">
    <property type="entry name" value="AATF-Che1"/>
    <property type="match status" value="1"/>
</dbReference>
<accession>A0A1I7S1D2</accession>
<evidence type="ECO:0000259" key="2">
    <source>
        <dbReference type="Pfam" id="PF13339"/>
    </source>
</evidence>
<proteinExistence type="predicted"/>
<feature type="region of interest" description="Disordered" evidence="1">
    <location>
        <begin position="79"/>
        <end position="136"/>
    </location>
</feature>
<dbReference type="AlphaFoldDB" id="A0A1I7S1D2"/>
<dbReference type="Proteomes" id="UP000095284">
    <property type="component" value="Unplaced"/>
</dbReference>
<organism evidence="4 5">
    <name type="scientific">Bursaphelenchus xylophilus</name>
    <name type="common">Pinewood nematode worm</name>
    <name type="synonym">Aphelenchoides xylophilus</name>
    <dbReference type="NCBI Taxonomy" id="6326"/>
    <lineage>
        <taxon>Eukaryota</taxon>
        <taxon>Metazoa</taxon>
        <taxon>Ecdysozoa</taxon>
        <taxon>Nematoda</taxon>
        <taxon>Chromadorea</taxon>
        <taxon>Rhabditida</taxon>
        <taxon>Tylenchina</taxon>
        <taxon>Tylenchomorpha</taxon>
        <taxon>Aphelenchoidea</taxon>
        <taxon>Aphelenchoididae</taxon>
        <taxon>Bursaphelenchus</taxon>
    </lineage>
</organism>
<protein>
    <submittedName>
        <fullName evidence="5">HTH_48 domain-containing protein</fullName>
    </submittedName>
</protein>
<dbReference type="InterPro" id="IPR041426">
    <property type="entry name" value="Mos1_HTH"/>
</dbReference>
<evidence type="ECO:0000259" key="3">
    <source>
        <dbReference type="Pfam" id="PF17906"/>
    </source>
</evidence>
<dbReference type="Gene3D" id="1.10.10.1450">
    <property type="match status" value="1"/>
</dbReference>
<dbReference type="WBParaSite" id="BXY_0680700.1">
    <property type="protein sequence ID" value="BXY_0680700.1"/>
    <property type="gene ID" value="BXY_0680700"/>
</dbReference>
<feature type="compositionally biased region" description="Acidic residues" evidence="1">
    <location>
        <begin position="87"/>
        <end position="120"/>
    </location>
</feature>
<dbReference type="Pfam" id="PF17906">
    <property type="entry name" value="HTH_48"/>
    <property type="match status" value="1"/>
</dbReference>